<proteinExistence type="predicted"/>
<dbReference type="EMBL" id="CP001620">
    <property type="protein sequence ID" value="ACR17680.1"/>
    <property type="molecule type" value="Genomic_DNA"/>
</dbReference>
<gene>
    <name evidence="1" type="ordered locus">ckrop_0926</name>
</gene>
<sequence length="35" mass="3861">MDERSSIGPDAQGKSKFHCRASGTAWDLQGVSHDW</sequence>
<protein>
    <submittedName>
        <fullName evidence="1">Uncharacterized protein</fullName>
    </submittedName>
</protein>
<name>C4LIM5_CORK4</name>
<accession>C4LIM5</accession>
<evidence type="ECO:0000313" key="1">
    <source>
        <dbReference type="EMBL" id="ACR17680.1"/>
    </source>
</evidence>
<dbReference type="Proteomes" id="UP000001473">
    <property type="component" value="Chromosome"/>
</dbReference>
<evidence type="ECO:0000313" key="2">
    <source>
        <dbReference type="Proteomes" id="UP000001473"/>
    </source>
</evidence>
<dbReference type="AlphaFoldDB" id="C4LIM5"/>
<organism evidence="1 2">
    <name type="scientific">Corynebacterium kroppenstedtii (strain DSM 44385 / JCM 11950 / CIP 105744 / CCUG 35717)</name>
    <dbReference type="NCBI Taxonomy" id="645127"/>
    <lineage>
        <taxon>Bacteria</taxon>
        <taxon>Bacillati</taxon>
        <taxon>Actinomycetota</taxon>
        <taxon>Actinomycetes</taxon>
        <taxon>Mycobacteriales</taxon>
        <taxon>Corynebacteriaceae</taxon>
        <taxon>Corynebacterium</taxon>
    </lineage>
</organism>
<keyword evidence="2" id="KW-1185">Reference proteome</keyword>
<dbReference type="KEGG" id="ckp:ckrop_0926"/>
<dbReference type="HOGENOM" id="CLU_3364466_0_0_11"/>
<reference evidence="1 2" key="1">
    <citation type="journal article" date="2008" name="J. Biotechnol.">
        <title>Ultrafast pyrosequencing of Corynebacterium kroppenstedtii DSM44385 revealed insights into the physiology of a lipophilic corynebacterium that lacks mycolic acids.</title>
        <authorList>
            <person name="Tauch A."/>
            <person name="Schneider J."/>
            <person name="Szczepanowski R."/>
            <person name="Tilker A."/>
            <person name="Viehoever P."/>
            <person name="Gartemann K.-H."/>
            <person name="Arnold W."/>
            <person name="Blom J."/>
            <person name="Brinkrolf K."/>
            <person name="Brune I."/>
            <person name="Goetker S."/>
            <person name="Weisshaar B."/>
            <person name="Goesmann A."/>
            <person name="Droege M."/>
            <person name="Puehler A."/>
        </authorList>
    </citation>
    <scope>NUCLEOTIDE SEQUENCE [LARGE SCALE GENOMIC DNA]</scope>
    <source>
        <strain evidence="2">DSM 44385 / JCM 11950 / CIP 105744 / CCUG 35717</strain>
    </source>
</reference>